<evidence type="ECO:0000256" key="3">
    <source>
        <dbReference type="ARBA" id="ARBA00022723"/>
    </source>
</evidence>
<sequence>MKKIDRFNKKALLFFVVVLILAINFVAGCGSTSQAPQTPPATAQQQPVELTISAAVSLKDALTEIQNKYQAKNPNVKLVYNLGASGSLQKQIEQGAPADIFISAAPKQMDELEAKNLINKATRKNLVENKLVVVVPKESKIEITNFADLAKDSVQKLALGETATVPAGQYAQEALNKLGAWDKVKDKVVFAKDVRTVLAYAETGNVDAGIVYKTDALSSEKVKITATAPEGSHKPVVYPAALLAATKQPKAAEEFLAYLYSSESKAVFEKYGFAMGK</sequence>
<protein>
    <submittedName>
        <fullName evidence="6">Molybdate transport system substrate-binding protein</fullName>
    </submittedName>
</protein>
<dbReference type="Gene3D" id="3.40.190.10">
    <property type="entry name" value="Periplasmic binding protein-like II"/>
    <property type="match status" value="2"/>
</dbReference>
<gene>
    <name evidence="6" type="ORF">SAMN04488500_12743</name>
</gene>
<evidence type="ECO:0000256" key="5">
    <source>
        <dbReference type="PIRSR" id="PIRSR004846-1"/>
    </source>
</evidence>
<dbReference type="OrthoDB" id="9785015at2"/>
<dbReference type="InterPro" id="IPR041879">
    <property type="entry name" value="YvgL-like_PBP2"/>
</dbReference>
<dbReference type="GO" id="GO:1901359">
    <property type="term" value="F:tungstate binding"/>
    <property type="evidence" value="ECO:0007669"/>
    <property type="project" value="UniProtKB-ARBA"/>
</dbReference>
<keyword evidence="3 5" id="KW-0479">Metal-binding</keyword>
<dbReference type="InterPro" id="IPR005950">
    <property type="entry name" value="ModA"/>
</dbReference>
<keyword evidence="2 5" id="KW-0500">Molybdenum</keyword>
<dbReference type="Pfam" id="PF13531">
    <property type="entry name" value="SBP_bac_11"/>
    <property type="match status" value="1"/>
</dbReference>
<dbReference type="GO" id="GO:0015689">
    <property type="term" value="P:molybdate ion transport"/>
    <property type="evidence" value="ECO:0007669"/>
    <property type="project" value="InterPro"/>
</dbReference>
<keyword evidence="4" id="KW-0732">Signal</keyword>
<evidence type="ECO:0000313" key="6">
    <source>
        <dbReference type="EMBL" id="SMD11665.1"/>
    </source>
</evidence>
<feature type="binding site" evidence="5">
    <location>
        <position position="167"/>
    </location>
    <ligand>
        <name>molybdate</name>
        <dbReference type="ChEBI" id="CHEBI:36264"/>
    </ligand>
</feature>
<dbReference type="STRING" id="112901.SAMN04488500_12743"/>
<keyword evidence="7" id="KW-1185">Reference proteome</keyword>
<feature type="binding site" evidence="5">
    <location>
        <position position="212"/>
    </location>
    <ligand>
        <name>molybdate</name>
        <dbReference type="ChEBI" id="CHEBI:36264"/>
    </ligand>
</feature>
<evidence type="ECO:0000313" key="7">
    <source>
        <dbReference type="Proteomes" id="UP000192738"/>
    </source>
</evidence>
<evidence type="ECO:0000256" key="1">
    <source>
        <dbReference type="ARBA" id="ARBA00009175"/>
    </source>
</evidence>
<accession>A0A1W2EPS2</accession>
<dbReference type="GO" id="GO:0046872">
    <property type="term" value="F:metal ion binding"/>
    <property type="evidence" value="ECO:0007669"/>
    <property type="project" value="UniProtKB-KW"/>
</dbReference>
<feature type="binding site" evidence="5">
    <location>
        <position position="57"/>
    </location>
    <ligand>
        <name>molybdate</name>
        <dbReference type="ChEBI" id="CHEBI:36264"/>
    </ligand>
</feature>
<dbReference type="EMBL" id="FWXI01000027">
    <property type="protein sequence ID" value="SMD11665.1"/>
    <property type="molecule type" value="Genomic_DNA"/>
</dbReference>
<dbReference type="PANTHER" id="PTHR30632:SF0">
    <property type="entry name" value="SULFATE-BINDING PROTEIN"/>
    <property type="match status" value="1"/>
</dbReference>
<evidence type="ECO:0000256" key="4">
    <source>
        <dbReference type="ARBA" id="ARBA00022729"/>
    </source>
</evidence>
<dbReference type="FunFam" id="3.40.190.10:FF:000035">
    <property type="entry name" value="Molybdate ABC transporter substrate-binding protein"/>
    <property type="match status" value="1"/>
</dbReference>
<dbReference type="PANTHER" id="PTHR30632">
    <property type="entry name" value="MOLYBDATE-BINDING PERIPLASMIC PROTEIN"/>
    <property type="match status" value="1"/>
</dbReference>
<feature type="binding site" evidence="5">
    <location>
        <position position="194"/>
    </location>
    <ligand>
        <name>molybdate</name>
        <dbReference type="ChEBI" id="CHEBI:36264"/>
    </ligand>
</feature>
<dbReference type="PROSITE" id="PS51257">
    <property type="entry name" value="PROKAR_LIPOPROTEIN"/>
    <property type="match status" value="1"/>
</dbReference>
<dbReference type="RefSeq" id="WP_084578072.1">
    <property type="nucleotide sequence ID" value="NZ_CP155572.1"/>
</dbReference>
<dbReference type="AlphaFoldDB" id="A0A1W2EPS2"/>
<organism evidence="6 7">
    <name type="scientific">Sporomusa malonica</name>
    <dbReference type="NCBI Taxonomy" id="112901"/>
    <lineage>
        <taxon>Bacteria</taxon>
        <taxon>Bacillati</taxon>
        <taxon>Bacillota</taxon>
        <taxon>Negativicutes</taxon>
        <taxon>Selenomonadales</taxon>
        <taxon>Sporomusaceae</taxon>
        <taxon>Sporomusa</taxon>
    </lineage>
</organism>
<dbReference type="NCBIfam" id="TIGR01256">
    <property type="entry name" value="modA"/>
    <property type="match status" value="1"/>
</dbReference>
<dbReference type="Proteomes" id="UP000192738">
    <property type="component" value="Unassembled WGS sequence"/>
</dbReference>
<dbReference type="InterPro" id="IPR050682">
    <property type="entry name" value="ModA/WtpA"/>
</dbReference>
<comment type="similarity">
    <text evidence="1">Belongs to the bacterial solute-binding protein ModA family.</text>
</comment>
<dbReference type="CDD" id="cd13537">
    <property type="entry name" value="PBP2_YvgL_like"/>
    <property type="match status" value="1"/>
</dbReference>
<dbReference type="PIRSF" id="PIRSF004846">
    <property type="entry name" value="ModA"/>
    <property type="match status" value="1"/>
</dbReference>
<feature type="binding site" evidence="5">
    <location>
        <position position="85"/>
    </location>
    <ligand>
        <name>molybdate</name>
        <dbReference type="ChEBI" id="CHEBI:36264"/>
    </ligand>
</feature>
<dbReference type="SUPFAM" id="SSF53850">
    <property type="entry name" value="Periplasmic binding protein-like II"/>
    <property type="match status" value="1"/>
</dbReference>
<evidence type="ECO:0000256" key="2">
    <source>
        <dbReference type="ARBA" id="ARBA00022505"/>
    </source>
</evidence>
<name>A0A1W2EPS2_9FIRM</name>
<dbReference type="GO" id="GO:0030973">
    <property type="term" value="F:molybdate ion binding"/>
    <property type="evidence" value="ECO:0007669"/>
    <property type="project" value="TreeGrafter"/>
</dbReference>
<proteinExistence type="inferred from homology"/>
<reference evidence="6 7" key="1">
    <citation type="submission" date="2017-04" db="EMBL/GenBank/DDBJ databases">
        <authorList>
            <person name="Afonso C.L."/>
            <person name="Miller P.J."/>
            <person name="Scott M.A."/>
            <person name="Spackman E."/>
            <person name="Goraichik I."/>
            <person name="Dimitrov K.M."/>
            <person name="Suarez D.L."/>
            <person name="Swayne D.E."/>
        </authorList>
    </citation>
    <scope>NUCLEOTIDE SEQUENCE [LARGE SCALE GENOMIC DNA]</scope>
    <source>
        <strain evidence="6 7">DSM 5090</strain>
    </source>
</reference>